<evidence type="ECO:0000256" key="1">
    <source>
        <dbReference type="ARBA" id="ARBA00001946"/>
    </source>
</evidence>
<comment type="caution">
    <text evidence="4">The sequence shown here is derived from an EMBL/GenBank/DDBJ whole genome shotgun (WGS) entry which is preliminary data.</text>
</comment>
<proteinExistence type="predicted"/>
<protein>
    <submittedName>
        <fullName evidence="4">NUDIX domain-containing protein</fullName>
    </submittedName>
</protein>
<dbReference type="RefSeq" id="WP_294180933.1">
    <property type="nucleotide sequence ID" value="NZ_JBGFFE010000010.1"/>
</dbReference>
<evidence type="ECO:0000256" key="2">
    <source>
        <dbReference type="ARBA" id="ARBA00022801"/>
    </source>
</evidence>
<sequence>MRKLSQKTLYSGNWIKLNEITYEGKSHEQLKWESIERTNTTNTVVIIGKMVPSNRYILIKQYRPAIDNYIIGFPAGLVEKGSLPENALRELKEETGYTGRVKSVGISLYSNAALLTDRIRVVKVEIDENLEENKNPKQNLEAAEDIEVIALKKEELKHFFLKEQANGTAIAMGPWYVFFGMEGI</sequence>
<dbReference type="CDD" id="cd18888">
    <property type="entry name" value="NUDIX_ADPRase_Nudt5"/>
    <property type="match status" value="1"/>
</dbReference>
<dbReference type="SUPFAM" id="SSF55811">
    <property type="entry name" value="Nudix"/>
    <property type="match status" value="1"/>
</dbReference>
<gene>
    <name evidence="4" type="ORF">AB8S09_08550</name>
</gene>
<dbReference type="Gene3D" id="3.90.79.10">
    <property type="entry name" value="Nucleoside Triphosphate Pyrophosphohydrolase"/>
    <property type="match status" value="1"/>
</dbReference>
<name>A0ABV4DX97_9CLOT</name>
<evidence type="ECO:0000259" key="3">
    <source>
        <dbReference type="Pfam" id="PF00293"/>
    </source>
</evidence>
<reference evidence="4 5" key="1">
    <citation type="submission" date="2024-08" db="EMBL/GenBank/DDBJ databases">
        <title>Clostridium lapicellarii sp. nov., and Clostridium renhuaiense sp. nov., two species isolated from the mud in a fermentation cellar used for producing sauce-flavour Chinese liquors.</title>
        <authorList>
            <person name="Yang F."/>
            <person name="Wang H."/>
            <person name="Chen L.Q."/>
            <person name="Zhou N."/>
            <person name="Lu J.J."/>
            <person name="Pu X.X."/>
            <person name="Wan B."/>
            <person name="Wang L."/>
            <person name="Liu S.J."/>
        </authorList>
    </citation>
    <scope>NUCLEOTIDE SEQUENCE [LARGE SCALE GENOMIC DNA]</scope>
    <source>
        <strain evidence="4 5">MT-113</strain>
    </source>
</reference>
<evidence type="ECO:0000313" key="5">
    <source>
        <dbReference type="Proteomes" id="UP001565220"/>
    </source>
</evidence>
<comment type="cofactor">
    <cofactor evidence="1">
        <name>Mg(2+)</name>
        <dbReference type="ChEBI" id="CHEBI:18420"/>
    </cofactor>
</comment>
<dbReference type="InterPro" id="IPR015797">
    <property type="entry name" value="NUDIX_hydrolase-like_dom_sf"/>
</dbReference>
<dbReference type="PANTHER" id="PTHR11839:SF18">
    <property type="entry name" value="NUDIX HYDROLASE DOMAIN-CONTAINING PROTEIN"/>
    <property type="match status" value="1"/>
</dbReference>
<keyword evidence="2" id="KW-0378">Hydrolase</keyword>
<feature type="domain" description="Nudix hydrolase" evidence="3">
    <location>
        <begin position="44"/>
        <end position="105"/>
    </location>
</feature>
<evidence type="ECO:0000313" key="4">
    <source>
        <dbReference type="EMBL" id="MEY8763688.1"/>
    </source>
</evidence>
<dbReference type="PANTHER" id="PTHR11839">
    <property type="entry name" value="UDP/ADP-SUGAR PYROPHOSPHATASE"/>
    <property type="match status" value="1"/>
</dbReference>
<dbReference type="InterPro" id="IPR000086">
    <property type="entry name" value="NUDIX_hydrolase_dom"/>
</dbReference>
<accession>A0ABV4DX97</accession>
<organism evidence="4 5">
    <name type="scientific">Clostridium lapidicellarium</name>
    <dbReference type="NCBI Taxonomy" id="3240931"/>
    <lineage>
        <taxon>Bacteria</taxon>
        <taxon>Bacillati</taxon>
        <taxon>Bacillota</taxon>
        <taxon>Clostridia</taxon>
        <taxon>Eubacteriales</taxon>
        <taxon>Clostridiaceae</taxon>
        <taxon>Clostridium</taxon>
    </lineage>
</organism>
<dbReference type="Pfam" id="PF00293">
    <property type="entry name" value="NUDIX"/>
    <property type="match status" value="1"/>
</dbReference>
<dbReference type="EMBL" id="JBGFFE010000010">
    <property type="protein sequence ID" value="MEY8763688.1"/>
    <property type="molecule type" value="Genomic_DNA"/>
</dbReference>
<keyword evidence="5" id="KW-1185">Reference proteome</keyword>
<dbReference type="Proteomes" id="UP001565220">
    <property type="component" value="Unassembled WGS sequence"/>
</dbReference>